<gene>
    <name evidence="1" type="ORF">METZ01_LOCUS294355</name>
</gene>
<feature type="non-terminal residue" evidence="1">
    <location>
        <position position="1"/>
    </location>
</feature>
<name>A0A382M2T4_9ZZZZ</name>
<evidence type="ECO:0000313" key="1">
    <source>
        <dbReference type="EMBL" id="SVC41501.1"/>
    </source>
</evidence>
<proteinExistence type="predicted"/>
<sequence>DKSYLLRQLLARQQLPEKGPLEIQKKQQNKRAA</sequence>
<protein>
    <submittedName>
        <fullName evidence="1">Uncharacterized protein</fullName>
    </submittedName>
</protein>
<dbReference type="AlphaFoldDB" id="A0A382M2T4"/>
<reference evidence="1" key="1">
    <citation type="submission" date="2018-05" db="EMBL/GenBank/DDBJ databases">
        <authorList>
            <person name="Lanie J.A."/>
            <person name="Ng W.-L."/>
            <person name="Kazmierczak K.M."/>
            <person name="Andrzejewski T.M."/>
            <person name="Davidsen T.M."/>
            <person name="Wayne K.J."/>
            <person name="Tettelin H."/>
            <person name="Glass J.I."/>
            <person name="Rusch D."/>
            <person name="Podicherti R."/>
            <person name="Tsui H.-C.T."/>
            <person name="Winkler M.E."/>
        </authorList>
    </citation>
    <scope>NUCLEOTIDE SEQUENCE</scope>
</reference>
<dbReference type="EMBL" id="UINC01089970">
    <property type="protein sequence ID" value="SVC41501.1"/>
    <property type="molecule type" value="Genomic_DNA"/>
</dbReference>
<accession>A0A382M2T4</accession>
<organism evidence="1">
    <name type="scientific">marine metagenome</name>
    <dbReference type="NCBI Taxonomy" id="408172"/>
    <lineage>
        <taxon>unclassified sequences</taxon>
        <taxon>metagenomes</taxon>
        <taxon>ecological metagenomes</taxon>
    </lineage>
</organism>